<dbReference type="OrthoDB" id="5912168at2759"/>
<evidence type="ECO:0000256" key="2">
    <source>
        <dbReference type="ARBA" id="ARBA00022801"/>
    </source>
</evidence>
<dbReference type="PANTHER" id="PTHR24252:SF7">
    <property type="entry name" value="HYALIN"/>
    <property type="match status" value="1"/>
</dbReference>
<dbReference type="InterPro" id="IPR009003">
    <property type="entry name" value="Peptidase_S1_PA"/>
</dbReference>
<dbReference type="InterPro" id="IPR001254">
    <property type="entry name" value="Trypsin_dom"/>
</dbReference>
<reference evidence="9" key="1">
    <citation type="journal article" date="2015" name="Nat. Genet.">
        <title>The genome and transcriptome of the zoonotic hookworm Ancylostoma ceylanicum identify infection-specific gene families.</title>
        <authorList>
            <person name="Schwarz E.M."/>
            <person name="Hu Y."/>
            <person name="Antoshechkin I."/>
            <person name="Miller M.M."/>
            <person name="Sternberg P.W."/>
            <person name="Aroian R.V."/>
        </authorList>
    </citation>
    <scope>NUCLEOTIDE SEQUENCE</scope>
    <source>
        <strain evidence="9">HY135</strain>
    </source>
</reference>
<dbReference type="InterPro" id="IPR043504">
    <property type="entry name" value="Peptidase_S1_PA_chymotrypsin"/>
</dbReference>
<dbReference type="PROSITE" id="PS00134">
    <property type="entry name" value="TRYPSIN_HIS"/>
    <property type="match status" value="1"/>
</dbReference>
<keyword evidence="6" id="KW-0732">Signal</keyword>
<feature type="signal peptide" evidence="6">
    <location>
        <begin position="1"/>
        <end position="25"/>
    </location>
</feature>
<dbReference type="GO" id="GO:0006508">
    <property type="term" value="P:proteolysis"/>
    <property type="evidence" value="ECO:0007669"/>
    <property type="project" value="UniProtKB-KW"/>
</dbReference>
<evidence type="ECO:0000256" key="3">
    <source>
        <dbReference type="ARBA" id="ARBA00022825"/>
    </source>
</evidence>
<dbReference type="GO" id="GO:0004252">
    <property type="term" value="F:serine-type endopeptidase activity"/>
    <property type="evidence" value="ECO:0007669"/>
    <property type="project" value="InterPro"/>
</dbReference>
<dbReference type="CDD" id="cd00190">
    <property type="entry name" value="Tryp_SPc"/>
    <property type="match status" value="1"/>
</dbReference>
<keyword evidence="3 5" id="KW-0720">Serine protease</keyword>
<dbReference type="InterPro" id="IPR001314">
    <property type="entry name" value="Peptidase_S1A"/>
</dbReference>
<keyword evidence="2 5" id="KW-0378">Hydrolase</keyword>
<dbReference type="Proteomes" id="UP000024635">
    <property type="component" value="Unassembled WGS sequence"/>
</dbReference>
<dbReference type="AlphaFoldDB" id="A0A016TZ65"/>
<organism evidence="8 9">
    <name type="scientific">Ancylostoma ceylanicum</name>
    <dbReference type="NCBI Taxonomy" id="53326"/>
    <lineage>
        <taxon>Eukaryota</taxon>
        <taxon>Metazoa</taxon>
        <taxon>Ecdysozoa</taxon>
        <taxon>Nematoda</taxon>
        <taxon>Chromadorea</taxon>
        <taxon>Rhabditida</taxon>
        <taxon>Rhabditina</taxon>
        <taxon>Rhabditomorpha</taxon>
        <taxon>Strongyloidea</taxon>
        <taxon>Ancylostomatidae</taxon>
        <taxon>Ancylostomatinae</taxon>
        <taxon>Ancylostoma</taxon>
    </lineage>
</organism>
<accession>A0A016TZ65</accession>
<evidence type="ECO:0000256" key="6">
    <source>
        <dbReference type="SAM" id="SignalP"/>
    </source>
</evidence>
<comment type="caution">
    <text evidence="8">The sequence shown here is derived from an EMBL/GenBank/DDBJ whole genome shotgun (WGS) entry which is preliminary data.</text>
</comment>
<evidence type="ECO:0000256" key="1">
    <source>
        <dbReference type="ARBA" id="ARBA00022670"/>
    </source>
</evidence>
<dbReference type="PANTHER" id="PTHR24252">
    <property type="entry name" value="ACROSIN-RELATED"/>
    <property type="match status" value="1"/>
</dbReference>
<dbReference type="PROSITE" id="PS00135">
    <property type="entry name" value="TRYPSIN_SER"/>
    <property type="match status" value="1"/>
</dbReference>
<feature type="domain" description="Peptidase S1" evidence="7">
    <location>
        <begin position="50"/>
        <end position="285"/>
    </location>
</feature>
<dbReference type="SUPFAM" id="SSF50494">
    <property type="entry name" value="Trypsin-like serine proteases"/>
    <property type="match status" value="1"/>
</dbReference>
<sequence length="289" mass="31716">MLAKYAAVCLLLPVIQIQASQQACGQHPNAIARATEFHNLFDFTMPENRLVGGIETNPHSWPWVVQLTYRGAHRCGGALIDDEFVVTAAHCFARSRNPAMYRIRVGAHKSNSGRAHLITNISTHSLFNVVWPSSYDVAVLRITPPVKLNETETARTICLPSLPAVTHKLCVVAGKYYSWGMTKENGRKSDVLREIHVPILPFTQCNNLAHYAGRVHLPSMICAGYTQGIVDSCQGDSGGPLMCTNMGQWEVHGLVSWGIGCGRPGHPGVYSNVHAALPWIQLEMAKLRG</sequence>
<evidence type="ECO:0000256" key="4">
    <source>
        <dbReference type="ARBA" id="ARBA00023157"/>
    </source>
</evidence>
<evidence type="ECO:0000259" key="7">
    <source>
        <dbReference type="PROSITE" id="PS50240"/>
    </source>
</evidence>
<gene>
    <name evidence="8" type="primary">Acey_s0068.g268</name>
    <name evidence="8" type="synonym">Acey-try-1</name>
    <name evidence="8" type="ORF">Y032_0068g268</name>
</gene>
<evidence type="ECO:0000256" key="5">
    <source>
        <dbReference type="RuleBase" id="RU363034"/>
    </source>
</evidence>
<feature type="chain" id="PRO_5001491658" description="Peptidase S1 domain-containing protein" evidence="6">
    <location>
        <begin position="26"/>
        <end position="289"/>
    </location>
</feature>
<keyword evidence="1 5" id="KW-0645">Protease</keyword>
<protein>
    <recommendedName>
        <fullName evidence="7">Peptidase S1 domain-containing protein</fullName>
    </recommendedName>
</protein>
<keyword evidence="4" id="KW-1015">Disulfide bond</keyword>
<dbReference type="PROSITE" id="PS50240">
    <property type="entry name" value="TRYPSIN_DOM"/>
    <property type="match status" value="1"/>
</dbReference>
<dbReference type="EMBL" id="JARK01001404">
    <property type="protein sequence ID" value="EYC08051.1"/>
    <property type="molecule type" value="Genomic_DNA"/>
</dbReference>
<dbReference type="InterPro" id="IPR018114">
    <property type="entry name" value="TRYPSIN_HIS"/>
</dbReference>
<evidence type="ECO:0000313" key="8">
    <source>
        <dbReference type="EMBL" id="EYC08051.1"/>
    </source>
</evidence>
<proteinExistence type="predicted"/>
<dbReference type="Pfam" id="PF00089">
    <property type="entry name" value="Trypsin"/>
    <property type="match status" value="1"/>
</dbReference>
<dbReference type="Gene3D" id="2.40.10.10">
    <property type="entry name" value="Trypsin-like serine proteases"/>
    <property type="match status" value="1"/>
</dbReference>
<dbReference type="InterPro" id="IPR033116">
    <property type="entry name" value="TRYPSIN_SER"/>
</dbReference>
<evidence type="ECO:0000313" key="9">
    <source>
        <dbReference type="Proteomes" id="UP000024635"/>
    </source>
</evidence>
<dbReference type="FunFam" id="2.40.10.10:FF:000003">
    <property type="entry name" value="Transmembrane serine protease 3"/>
    <property type="match status" value="1"/>
</dbReference>
<dbReference type="SMART" id="SM00020">
    <property type="entry name" value="Tryp_SPc"/>
    <property type="match status" value="1"/>
</dbReference>
<name>A0A016TZ65_9BILA</name>
<dbReference type="PRINTS" id="PR00722">
    <property type="entry name" value="CHYMOTRYPSIN"/>
</dbReference>
<keyword evidence="9" id="KW-1185">Reference proteome</keyword>
<dbReference type="STRING" id="53326.A0A016TZ65"/>